<dbReference type="EMBL" id="LK028559">
    <property type="protein sequence ID" value="CDR31413.1"/>
    <property type="molecule type" value="Genomic_DNA"/>
</dbReference>
<organism evidence="2 3">
    <name type="scientific">Acholeplasma oculi</name>
    <dbReference type="NCBI Taxonomy" id="35623"/>
    <lineage>
        <taxon>Bacteria</taxon>
        <taxon>Bacillati</taxon>
        <taxon>Mycoplasmatota</taxon>
        <taxon>Mollicutes</taxon>
        <taxon>Acholeplasmatales</taxon>
        <taxon>Acholeplasmataceae</taxon>
        <taxon>Acholeplasma</taxon>
    </lineage>
</organism>
<proteinExistence type="predicted"/>
<keyword evidence="3" id="KW-1185">Reference proteome</keyword>
<gene>
    <name evidence="2" type="ORF">Aocu_13400</name>
</gene>
<evidence type="ECO:0000313" key="2">
    <source>
        <dbReference type="EMBL" id="CDR31413.1"/>
    </source>
</evidence>
<dbReference type="STRING" id="35623.Aocu_13400"/>
<name>A0A061AC56_9MOLU</name>
<protein>
    <submittedName>
        <fullName evidence="2">Uncharacterized protein</fullName>
    </submittedName>
</protein>
<dbReference type="InParanoid" id="A0A061AC56"/>
<sequence length="197" mass="22975">MLILLLVVLPIKLSKRKKNTFKPVQTASPVTKDHKKKLLYKADTGESVIFSNGNAWYINQVGNTEHYKAVDGPDSVLMGKVIYQTKDVRKITITQEKDEIVKRSANERQYITFDFLSSNEVRLGQKVFLSDKEIEHRRQMHEEELLIQAKKQAIADREAEKIQRKADKRLKKLEEKARKQELKAVKKNKKQKDEEID</sequence>
<evidence type="ECO:0000256" key="1">
    <source>
        <dbReference type="SAM" id="Coils"/>
    </source>
</evidence>
<keyword evidence="1" id="KW-0175">Coiled coil</keyword>
<reference evidence="3" key="1">
    <citation type="submission" date="2014-05" db="EMBL/GenBank/DDBJ databases">
        <authorList>
            <person name="Kube M."/>
        </authorList>
    </citation>
    <scope>NUCLEOTIDE SEQUENCE [LARGE SCALE GENOMIC DNA]</scope>
</reference>
<dbReference type="AlphaFoldDB" id="A0A061AC56"/>
<dbReference type="HOGENOM" id="CLU_119373_0_0_14"/>
<dbReference type="Proteomes" id="UP000032434">
    <property type="component" value="Chromosome 1"/>
</dbReference>
<dbReference type="KEGG" id="aoc:Aocu_13400"/>
<dbReference type="PATRIC" id="fig|35623.3.peg.1339"/>
<feature type="coiled-coil region" evidence="1">
    <location>
        <begin position="156"/>
        <end position="192"/>
    </location>
</feature>
<accession>A0A061AC56</accession>
<evidence type="ECO:0000313" key="3">
    <source>
        <dbReference type="Proteomes" id="UP000032434"/>
    </source>
</evidence>